<name>A0A9P8RS01_9PEZI</name>
<comment type="caution">
    <text evidence="5">The sequence shown here is derived from an EMBL/GenBank/DDBJ whole genome shotgun (WGS) entry which is preliminary data.</text>
</comment>
<keyword evidence="1" id="KW-0677">Repeat</keyword>
<dbReference type="SUPFAM" id="SSF48403">
    <property type="entry name" value="Ankyrin repeat"/>
    <property type="match status" value="1"/>
</dbReference>
<feature type="domain" description="NACHT" evidence="4">
    <location>
        <begin position="203"/>
        <end position="345"/>
    </location>
</feature>
<dbReference type="Gene3D" id="1.25.40.20">
    <property type="entry name" value="Ankyrin repeat-containing domain"/>
    <property type="match status" value="3"/>
</dbReference>
<evidence type="ECO:0000313" key="5">
    <source>
        <dbReference type="EMBL" id="KAH0563314.1"/>
    </source>
</evidence>
<dbReference type="Pfam" id="PF12796">
    <property type="entry name" value="Ank_2"/>
    <property type="match status" value="2"/>
</dbReference>
<dbReference type="SUPFAM" id="SSF52540">
    <property type="entry name" value="P-loop containing nucleoside triphosphate hydrolases"/>
    <property type="match status" value="1"/>
</dbReference>
<feature type="repeat" description="ANK" evidence="3">
    <location>
        <begin position="767"/>
        <end position="799"/>
    </location>
</feature>
<dbReference type="PROSITE" id="PS50088">
    <property type="entry name" value="ANK_REPEAT"/>
    <property type="match status" value="8"/>
</dbReference>
<feature type="repeat" description="ANK" evidence="3">
    <location>
        <begin position="833"/>
        <end position="865"/>
    </location>
</feature>
<dbReference type="InterPro" id="IPR036770">
    <property type="entry name" value="Ankyrin_rpt-contain_sf"/>
</dbReference>
<evidence type="ECO:0000256" key="2">
    <source>
        <dbReference type="ARBA" id="ARBA00023043"/>
    </source>
</evidence>
<dbReference type="Pfam" id="PF13637">
    <property type="entry name" value="Ank_4"/>
    <property type="match status" value="1"/>
</dbReference>
<dbReference type="Pfam" id="PF22939">
    <property type="entry name" value="WHD_GPIID"/>
    <property type="match status" value="1"/>
</dbReference>
<dbReference type="InterPro" id="IPR056884">
    <property type="entry name" value="NPHP3-like_N"/>
</dbReference>
<evidence type="ECO:0000313" key="6">
    <source>
        <dbReference type="Proteomes" id="UP000750711"/>
    </source>
</evidence>
<dbReference type="InterPro" id="IPR002110">
    <property type="entry name" value="Ankyrin_rpt"/>
</dbReference>
<dbReference type="Gene3D" id="3.40.50.300">
    <property type="entry name" value="P-loop containing nucleotide triphosphate hydrolases"/>
    <property type="match status" value="1"/>
</dbReference>
<dbReference type="Proteomes" id="UP000750711">
    <property type="component" value="Unassembled WGS sequence"/>
</dbReference>
<feature type="repeat" description="ANK" evidence="3">
    <location>
        <begin position="866"/>
        <end position="898"/>
    </location>
</feature>
<dbReference type="GO" id="GO:0005634">
    <property type="term" value="C:nucleus"/>
    <property type="evidence" value="ECO:0007669"/>
    <property type="project" value="TreeGrafter"/>
</dbReference>
<proteinExistence type="predicted"/>
<keyword evidence="2 3" id="KW-0040">ANK repeat</keyword>
<feature type="repeat" description="ANK" evidence="3">
    <location>
        <begin position="667"/>
        <end position="700"/>
    </location>
</feature>
<dbReference type="PANTHER" id="PTHR24201">
    <property type="entry name" value="ANK_REP_REGION DOMAIN-CONTAINING PROTEIN"/>
    <property type="match status" value="1"/>
</dbReference>
<feature type="repeat" description="ANK" evidence="3">
    <location>
        <begin position="899"/>
        <end position="931"/>
    </location>
</feature>
<protein>
    <recommendedName>
        <fullName evidence="4">NACHT domain-containing protein</fullName>
    </recommendedName>
</protein>
<dbReference type="InterPro" id="IPR007111">
    <property type="entry name" value="NACHT_NTPase"/>
</dbReference>
<feature type="repeat" description="ANK" evidence="3">
    <location>
        <begin position="734"/>
        <end position="766"/>
    </location>
</feature>
<reference evidence="5" key="1">
    <citation type="submission" date="2021-03" db="EMBL/GenBank/DDBJ databases">
        <title>Comparative genomics and phylogenomic investigation of the class Geoglossomycetes provide insights into ecological specialization and systematics.</title>
        <authorList>
            <person name="Melie T."/>
            <person name="Pirro S."/>
            <person name="Miller A.N."/>
            <person name="Quandt A."/>
        </authorList>
    </citation>
    <scope>NUCLEOTIDE SEQUENCE</scope>
    <source>
        <strain evidence="5">CAQ_001_2017</strain>
    </source>
</reference>
<dbReference type="EMBL" id="JAGHQM010000220">
    <property type="protein sequence ID" value="KAH0563314.1"/>
    <property type="molecule type" value="Genomic_DNA"/>
</dbReference>
<dbReference type="PROSITE" id="PS50837">
    <property type="entry name" value="NACHT"/>
    <property type="match status" value="1"/>
</dbReference>
<gene>
    <name evidence="5" type="ORF">GP486_002120</name>
</gene>
<dbReference type="PANTHER" id="PTHR24201:SF16">
    <property type="entry name" value="ANKYRIN-1-LIKE-RELATED"/>
    <property type="match status" value="1"/>
</dbReference>
<dbReference type="AlphaFoldDB" id="A0A9P8RS01"/>
<feature type="repeat" description="ANK" evidence="3">
    <location>
        <begin position="701"/>
        <end position="733"/>
    </location>
</feature>
<dbReference type="InterPro" id="IPR054471">
    <property type="entry name" value="GPIID_WHD"/>
</dbReference>
<evidence type="ECO:0000256" key="3">
    <source>
        <dbReference type="PROSITE-ProRule" id="PRU00023"/>
    </source>
</evidence>
<dbReference type="Pfam" id="PF24883">
    <property type="entry name" value="NPHP3_N"/>
    <property type="match status" value="1"/>
</dbReference>
<dbReference type="Pfam" id="PF00023">
    <property type="entry name" value="Ank"/>
    <property type="match status" value="1"/>
</dbReference>
<dbReference type="InterPro" id="IPR027417">
    <property type="entry name" value="P-loop_NTPase"/>
</dbReference>
<dbReference type="SMART" id="SM00248">
    <property type="entry name" value="ANK"/>
    <property type="match status" value="9"/>
</dbReference>
<dbReference type="PROSITE" id="PS50297">
    <property type="entry name" value="ANK_REP_REGION"/>
    <property type="match status" value="8"/>
</dbReference>
<dbReference type="InterPro" id="IPR050776">
    <property type="entry name" value="Ank_Repeat/CDKN_Inhibitor"/>
</dbReference>
<organism evidence="5 6">
    <name type="scientific">Trichoglossum hirsutum</name>
    <dbReference type="NCBI Taxonomy" id="265104"/>
    <lineage>
        <taxon>Eukaryota</taxon>
        <taxon>Fungi</taxon>
        <taxon>Dikarya</taxon>
        <taxon>Ascomycota</taxon>
        <taxon>Pezizomycotina</taxon>
        <taxon>Geoglossomycetes</taxon>
        <taxon>Geoglossales</taxon>
        <taxon>Geoglossaceae</taxon>
        <taxon>Trichoglossum</taxon>
    </lineage>
</organism>
<sequence length="936" mass="104259">MSFGVSVGDIISISALAHKVWKNLADSPDQFRAIRAEVAGLKLVLDEVADTIPKRVIGASQTEDLNSIIRGCQDVIAELDAILSRHKSLGSGPRGFRSRSRYVWDRIRWDQTEIADLRSRIISNTALLDAFNAIQADVDKLSSHIDGIYSNQSQQQHRTIIDWISPLSFSTQQNDLITKRQEGTGLWLLESSAYKQWLNGTQRTLFCPGIPGAGKTMLASIVIDHLRNSFRGENVGICYLYSNYKRSSEQTPVDLVGSMLKQLVHEQNHVSDDLKALYERHRRTSTRPSLEEVCQLFHAEVRKYSRVFIVNDGLDECVDGTRKTLLLELYKLQSMTATSLMVTSRYIPTIMQEFEGSLQLEIRASDEDVQTYLYGQMSQLPQCVMKCESLQELVTKSIVSAANGMFLLAQLHLDSLVGKKSVKAIKSALENLPKGSKALDSAYDEAIERISGQKGDAPELARMALSWITHAQRPLTTRELQYALAVEVGESEFDRENISDISDIVSACVGLVTVDRESDIIRLVHYTTQEYFERTQNQFSCAQNSIASICLTCLSYDIFSSGHCLTIDTFRDRLKQNALLDYASKYWAHHVRKASEAAMRDRALKFLACSSKVACSSQVVLATRPLFGYSQTPYAWTGAHLTAYFGLEGTMTELLKSGMNADLKDTYGWTPLSWAARNGHRGVVERLLLEKGVDLDSKDSSGQTPLSWAARNGNEAVVKLLLGGGADVNSKNRDGQTPIWWAAEKGREAVTQLLLERNAHPDCKDSYGRTPLLVAARGGHDTVAKLLLKKNIDPNSEDMYCWTPLWWAVRNGHLSVVKLLLGAGVDPNSKGNFDRTPLWWAARNNHDAVVKLLLDNNVDPDPKDKSGQTPLSFAAENGQVTMVTLLLERDANPDSKDNSDRTPLSLATTNGHEAVVKLLLERKADREALAIEMTKW</sequence>
<accession>A0A9P8RS01</accession>
<dbReference type="PRINTS" id="PR01415">
    <property type="entry name" value="ANKYRIN"/>
</dbReference>
<keyword evidence="6" id="KW-1185">Reference proteome</keyword>
<feature type="repeat" description="ANK" evidence="3">
    <location>
        <begin position="803"/>
        <end position="832"/>
    </location>
</feature>
<evidence type="ECO:0000259" key="4">
    <source>
        <dbReference type="PROSITE" id="PS50837"/>
    </source>
</evidence>
<evidence type="ECO:0000256" key="1">
    <source>
        <dbReference type="ARBA" id="ARBA00022737"/>
    </source>
</evidence>